<evidence type="ECO:0000313" key="3">
    <source>
        <dbReference type="Proteomes" id="UP000290572"/>
    </source>
</evidence>
<accession>A0A498NAR1</accession>
<gene>
    <name evidence="2" type="ORF">ROHU_005409</name>
</gene>
<comment type="caution">
    <text evidence="2">The sequence shown here is derived from an EMBL/GenBank/DDBJ whole genome shotgun (WGS) entry which is preliminary data.</text>
</comment>
<keyword evidence="2" id="KW-0436">Ligase</keyword>
<name>A0A498NAR1_LABRO</name>
<evidence type="ECO:0000313" key="2">
    <source>
        <dbReference type="EMBL" id="RXN27896.1"/>
    </source>
</evidence>
<proteinExistence type="predicted"/>
<dbReference type="AlphaFoldDB" id="A0A498NAR1"/>
<feature type="region of interest" description="Disordered" evidence="1">
    <location>
        <begin position="1"/>
        <end position="70"/>
    </location>
</feature>
<dbReference type="Proteomes" id="UP000290572">
    <property type="component" value="Unassembled WGS sequence"/>
</dbReference>
<feature type="compositionally biased region" description="Polar residues" evidence="1">
    <location>
        <begin position="26"/>
        <end position="38"/>
    </location>
</feature>
<keyword evidence="3" id="KW-1185">Reference proteome</keyword>
<protein>
    <submittedName>
        <fullName evidence="2">G2 M phase-specific E3 ubiquitin-ligase-like protein</fullName>
    </submittedName>
</protein>
<dbReference type="EMBL" id="QBIY01011929">
    <property type="protein sequence ID" value="RXN27896.1"/>
    <property type="molecule type" value="Genomic_DNA"/>
</dbReference>
<reference evidence="2 3" key="1">
    <citation type="submission" date="2018-03" db="EMBL/GenBank/DDBJ databases">
        <title>Draft genome sequence of Rohu Carp (Labeo rohita).</title>
        <authorList>
            <person name="Das P."/>
            <person name="Kushwaha B."/>
            <person name="Joshi C.G."/>
            <person name="Kumar D."/>
            <person name="Nagpure N.S."/>
            <person name="Sahoo L."/>
            <person name="Das S.P."/>
            <person name="Bit A."/>
            <person name="Patnaik S."/>
            <person name="Meher P.K."/>
            <person name="Jayasankar P."/>
            <person name="Koringa P.G."/>
            <person name="Patel N.V."/>
            <person name="Hinsu A.T."/>
            <person name="Kumar R."/>
            <person name="Pandey M."/>
            <person name="Agarwal S."/>
            <person name="Srivastava S."/>
            <person name="Singh M."/>
            <person name="Iquebal M.A."/>
            <person name="Jaiswal S."/>
            <person name="Angadi U.B."/>
            <person name="Kumar N."/>
            <person name="Raza M."/>
            <person name="Shah T.M."/>
            <person name="Rai A."/>
            <person name="Jena J.K."/>
        </authorList>
    </citation>
    <scope>NUCLEOTIDE SEQUENCE [LARGE SCALE GENOMIC DNA]</scope>
    <source>
        <strain evidence="2">DASCIFA01</strain>
        <tissue evidence="2">Testis</tissue>
    </source>
</reference>
<evidence type="ECO:0000256" key="1">
    <source>
        <dbReference type="SAM" id="MobiDB-lite"/>
    </source>
</evidence>
<dbReference type="GO" id="GO:0016874">
    <property type="term" value="F:ligase activity"/>
    <property type="evidence" value="ECO:0007669"/>
    <property type="project" value="UniProtKB-KW"/>
</dbReference>
<organism evidence="2 3">
    <name type="scientific">Labeo rohita</name>
    <name type="common">Indian major carp</name>
    <name type="synonym">Cyprinus rohita</name>
    <dbReference type="NCBI Taxonomy" id="84645"/>
    <lineage>
        <taxon>Eukaryota</taxon>
        <taxon>Metazoa</taxon>
        <taxon>Chordata</taxon>
        <taxon>Craniata</taxon>
        <taxon>Vertebrata</taxon>
        <taxon>Euteleostomi</taxon>
        <taxon>Actinopterygii</taxon>
        <taxon>Neopterygii</taxon>
        <taxon>Teleostei</taxon>
        <taxon>Ostariophysi</taxon>
        <taxon>Cypriniformes</taxon>
        <taxon>Cyprinidae</taxon>
        <taxon>Labeoninae</taxon>
        <taxon>Labeonini</taxon>
        <taxon>Labeo</taxon>
    </lineage>
</organism>
<sequence>MENFSEWTEDAVAGPSHSREDGGDATSEQPEVAHSSNRGKGGEDGVAGPSNRRGDADAVAGPSLDGEGGVDAIRIMGQPLRFMMDLREDIEEQDREIISFYKRPNVNWAGPFSCILRGDAVTGEGVTRHVLSTAVLKLTKGFMIPIGNTGSTLLFEGEPDHLVPSTSQTLVESDLFLMAGRPTETATIHLQDCPDLDHRQTIQLLEGDAELTEQDKKAILDLAMSWDLPGVTNDNRHWLFNRLLYHAVLGRTVRQIKQFRRGLKDTKVWSLLQERPDVVPLMFPRQSEAASCPQTILNNIAWPAEEEDDDDEDTYPLPVKCRIAEYFRRFIENESKNCK</sequence>